<keyword evidence="2" id="KW-1185">Reference proteome</keyword>
<protein>
    <submittedName>
        <fullName evidence="1">Holliday junction resolvase RusA-like endonuclease</fullName>
    </submittedName>
</protein>
<dbReference type="SUPFAM" id="SSF103084">
    <property type="entry name" value="Holliday junction resolvase RusA"/>
    <property type="match status" value="1"/>
</dbReference>
<keyword evidence="1" id="KW-0540">Nuclease</keyword>
<dbReference type="InterPro" id="IPR008822">
    <property type="entry name" value="Endonuclease_RusA-like"/>
</dbReference>
<dbReference type="GO" id="GO:0006281">
    <property type="term" value="P:DNA repair"/>
    <property type="evidence" value="ECO:0007669"/>
    <property type="project" value="InterPro"/>
</dbReference>
<reference evidence="1 2" key="1">
    <citation type="submission" date="2020-07" db="EMBL/GenBank/DDBJ databases">
        <title>Sequencing the genomes of 1000 actinobacteria strains.</title>
        <authorList>
            <person name="Klenk H.-P."/>
        </authorList>
    </citation>
    <scope>NUCLEOTIDE SEQUENCE [LARGE SCALE GENOMIC DNA]</scope>
    <source>
        <strain evidence="1 2">DSM 45975</strain>
    </source>
</reference>
<dbReference type="AlphaFoldDB" id="A0A839E9D2"/>
<organism evidence="1 2">
    <name type="scientific">Halosaccharopolyspora lacisalsi</name>
    <dbReference type="NCBI Taxonomy" id="1000566"/>
    <lineage>
        <taxon>Bacteria</taxon>
        <taxon>Bacillati</taxon>
        <taxon>Actinomycetota</taxon>
        <taxon>Actinomycetes</taxon>
        <taxon>Pseudonocardiales</taxon>
        <taxon>Pseudonocardiaceae</taxon>
        <taxon>Halosaccharopolyspora</taxon>
    </lineage>
</organism>
<dbReference type="InterPro" id="IPR036614">
    <property type="entry name" value="RusA-like_sf"/>
</dbReference>
<dbReference type="EMBL" id="JACGWZ010000011">
    <property type="protein sequence ID" value="MBA8827871.1"/>
    <property type="molecule type" value="Genomic_DNA"/>
</dbReference>
<dbReference type="Pfam" id="PF05866">
    <property type="entry name" value="RusA"/>
    <property type="match status" value="1"/>
</dbReference>
<sequence length="165" mass="18631">MTVADYLATAPAPMELIAPHLVSADYAAPFVAHLVIEGEPQPKERARKGKKGWYTPTATKVEEDRIAWAFKQANRDHVPGNDDRYGIAVHWASTKRGHVKDTDNLLKILKDALNKLAWVDDAHVREEITRKIIVNEQPYTEAIIYRLPNTDPDPVRKSRARKTAS</sequence>
<evidence type="ECO:0000313" key="1">
    <source>
        <dbReference type="EMBL" id="MBA8827871.1"/>
    </source>
</evidence>
<keyword evidence="1" id="KW-0378">Hydrolase</keyword>
<evidence type="ECO:0000313" key="2">
    <source>
        <dbReference type="Proteomes" id="UP000569329"/>
    </source>
</evidence>
<dbReference type="GO" id="GO:0006310">
    <property type="term" value="P:DNA recombination"/>
    <property type="evidence" value="ECO:0007669"/>
    <property type="project" value="InterPro"/>
</dbReference>
<dbReference type="GO" id="GO:0000287">
    <property type="term" value="F:magnesium ion binding"/>
    <property type="evidence" value="ECO:0007669"/>
    <property type="project" value="InterPro"/>
</dbReference>
<proteinExistence type="predicted"/>
<keyword evidence="1" id="KW-0255">Endonuclease</keyword>
<gene>
    <name evidence="1" type="ORF">FHX42_005278</name>
</gene>
<name>A0A839E9D2_9PSEU</name>
<dbReference type="GO" id="GO:0004519">
    <property type="term" value="F:endonuclease activity"/>
    <property type="evidence" value="ECO:0007669"/>
    <property type="project" value="UniProtKB-KW"/>
</dbReference>
<dbReference type="Gene3D" id="3.30.1330.70">
    <property type="entry name" value="Holliday junction resolvase RusA"/>
    <property type="match status" value="1"/>
</dbReference>
<dbReference type="RefSeq" id="WP_182547023.1">
    <property type="nucleotide sequence ID" value="NZ_JACGWZ010000011.1"/>
</dbReference>
<comment type="caution">
    <text evidence="1">The sequence shown here is derived from an EMBL/GenBank/DDBJ whole genome shotgun (WGS) entry which is preliminary data.</text>
</comment>
<accession>A0A839E9D2</accession>
<dbReference type="Proteomes" id="UP000569329">
    <property type="component" value="Unassembled WGS sequence"/>
</dbReference>